<comment type="similarity">
    <text evidence="1 4">Belongs to the short-chain dehydrogenases/reductases (SDR) family.</text>
</comment>
<dbReference type="GO" id="GO:0016491">
    <property type="term" value="F:oxidoreductase activity"/>
    <property type="evidence" value="ECO:0007669"/>
    <property type="project" value="UniProtKB-KW"/>
</dbReference>
<comment type="caution">
    <text evidence="5">The sequence shown here is derived from an EMBL/GenBank/DDBJ whole genome shotgun (WGS) entry which is preliminary data.</text>
</comment>
<dbReference type="CDD" id="cd05233">
    <property type="entry name" value="SDR_c"/>
    <property type="match status" value="1"/>
</dbReference>
<dbReference type="PANTHER" id="PTHR43639:SF1">
    <property type="entry name" value="SHORT-CHAIN DEHYDROGENASE_REDUCTASE FAMILY PROTEIN"/>
    <property type="match status" value="1"/>
</dbReference>
<evidence type="ECO:0000256" key="4">
    <source>
        <dbReference type="RuleBase" id="RU000363"/>
    </source>
</evidence>
<sequence length="243" mass="26814">MFNQKQMIMITGATRGLGYALAHHFAKKGANLAICSRSEADLHAVQHELKQYGGEIVAVTADVSVPNDVERLVSITENHFGRIDTLINNASIFGPGPLYLADYPDQAFKDVLEVNTLNPFFMTKRVLPGMLARKSGSIINLTSEVGKTGYAEWGAYSISKFAVEGMTQIWADELTDTGVRINLVDPGEMDTTMHQIAVPTCDYELANPHDVLDVFDYLASSESQMVTGQRFEAQSFSRKETRT</sequence>
<dbReference type="InterPro" id="IPR036291">
    <property type="entry name" value="NAD(P)-bd_dom_sf"/>
</dbReference>
<dbReference type="eggNOG" id="COG1028">
    <property type="taxonomic scope" value="Bacteria"/>
</dbReference>
<dbReference type="Gene3D" id="3.40.50.720">
    <property type="entry name" value="NAD(P)-binding Rossmann-like Domain"/>
    <property type="match status" value="1"/>
</dbReference>
<dbReference type="PANTHER" id="PTHR43639">
    <property type="entry name" value="OXIDOREDUCTASE, SHORT-CHAIN DEHYDROGENASE/REDUCTASE FAMILY (AFU_ORTHOLOGUE AFUA_5G02870)"/>
    <property type="match status" value="1"/>
</dbReference>
<dbReference type="PRINTS" id="PR00081">
    <property type="entry name" value="GDHRDH"/>
</dbReference>
<organism evidence="5 6">
    <name type="scientific">Halalkalibacter okhensis</name>
    <dbReference type="NCBI Taxonomy" id="333138"/>
    <lineage>
        <taxon>Bacteria</taxon>
        <taxon>Bacillati</taxon>
        <taxon>Bacillota</taxon>
        <taxon>Bacilli</taxon>
        <taxon>Bacillales</taxon>
        <taxon>Bacillaceae</taxon>
        <taxon>Halalkalibacter</taxon>
    </lineage>
</organism>
<dbReference type="AlphaFoldDB" id="A0A0B0IEI7"/>
<dbReference type="RefSeq" id="WP_034629983.1">
    <property type="nucleotide sequence ID" value="NZ_JRJU01000016.1"/>
</dbReference>
<dbReference type="SUPFAM" id="SSF51735">
    <property type="entry name" value="NAD(P)-binding Rossmann-fold domains"/>
    <property type="match status" value="1"/>
</dbReference>
<dbReference type="InterPro" id="IPR002347">
    <property type="entry name" value="SDR_fam"/>
</dbReference>
<evidence type="ECO:0000256" key="3">
    <source>
        <dbReference type="ARBA" id="ARBA00023002"/>
    </source>
</evidence>
<accession>A0A0B0IEI7</accession>
<dbReference type="GO" id="GO:0008206">
    <property type="term" value="P:bile acid metabolic process"/>
    <property type="evidence" value="ECO:0007669"/>
    <property type="project" value="UniProtKB-ARBA"/>
</dbReference>
<protein>
    <submittedName>
        <fullName evidence="5">3-oxoacyl-ACP reductase</fullName>
    </submittedName>
</protein>
<dbReference type="InterPro" id="IPR020904">
    <property type="entry name" value="Sc_DH/Rdtase_CS"/>
</dbReference>
<dbReference type="Proteomes" id="UP000030832">
    <property type="component" value="Unassembled WGS sequence"/>
</dbReference>
<proteinExistence type="inferred from homology"/>
<dbReference type="FunFam" id="3.40.50.720:FF:000084">
    <property type="entry name" value="Short-chain dehydrogenase reductase"/>
    <property type="match status" value="1"/>
</dbReference>
<dbReference type="STRING" id="333138.LQ50_13940"/>
<gene>
    <name evidence="5" type="ORF">LQ50_13940</name>
</gene>
<dbReference type="Pfam" id="PF00106">
    <property type="entry name" value="adh_short"/>
    <property type="match status" value="1"/>
</dbReference>
<name>A0A0B0IEI7_9BACI</name>
<reference evidence="5 6" key="1">
    <citation type="submission" date="2014-09" db="EMBL/GenBank/DDBJ databases">
        <title>Genome sequencing and annotation of Bacillus Okhensis strain Kh10-101T.</title>
        <authorList>
            <person name="Prakash J.S."/>
        </authorList>
    </citation>
    <scope>NUCLEOTIDE SEQUENCE [LARGE SCALE GENOMIC DNA]</scope>
    <source>
        <strain evidence="6">Kh10-101T</strain>
    </source>
</reference>
<keyword evidence="3" id="KW-0560">Oxidoreductase</keyword>
<evidence type="ECO:0000256" key="1">
    <source>
        <dbReference type="ARBA" id="ARBA00006484"/>
    </source>
</evidence>
<evidence type="ECO:0000313" key="6">
    <source>
        <dbReference type="Proteomes" id="UP000030832"/>
    </source>
</evidence>
<dbReference type="PRINTS" id="PR00080">
    <property type="entry name" value="SDRFAMILY"/>
</dbReference>
<dbReference type="EMBL" id="JRJU01000016">
    <property type="protein sequence ID" value="KHF39720.1"/>
    <property type="molecule type" value="Genomic_DNA"/>
</dbReference>
<dbReference type="PROSITE" id="PS00061">
    <property type="entry name" value="ADH_SHORT"/>
    <property type="match status" value="1"/>
</dbReference>
<comment type="subunit">
    <text evidence="2">Homotetramer.</text>
</comment>
<evidence type="ECO:0000313" key="5">
    <source>
        <dbReference type="EMBL" id="KHF39720.1"/>
    </source>
</evidence>
<evidence type="ECO:0000256" key="2">
    <source>
        <dbReference type="ARBA" id="ARBA00011881"/>
    </source>
</evidence>
<dbReference type="OrthoDB" id="9775296at2"/>
<keyword evidence="6" id="KW-1185">Reference proteome</keyword>